<dbReference type="InterPro" id="IPR032466">
    <property type="entry name" value="Metal_Hydrolase"/>
</dbReference>
<reference evidence="3 4" key="1">
    <citation type="submission" date="2010-10" db="EMBL/GenBank/DDBJ databases">
        <title>Complete sequence of Frankia sp. EuI1c.</title>
        <authorList>
            <consortium name="US DOE Joint Genome Institute"/>
            <person name="Lucas S."/>
            <person name="Copeland A."/>
            <person name="Lapidus A."/>
            <person name="Cheng J.-F."/>
            <person name="Bruce D."/>
            <person name="Goodwin L."/>
            <person name="Pitluck S."/>
            <person name="Chertkov O."/>
            <person name="Detter J.C."/>
            <person name="Han C."/>
            <person name="Tapia R."/>
            <person name="Land M."/>
            <person name="Hauser L."/>
            <person name="Jeffries C."/>
            <person name="Kyrpides N."/>
            <person name="Ivanova N."/>
            <person name="Mikhailova N."/>
            <person name="Beauchemin N."/>
            <person name="Sen A."/>
            <person name="Sur S.A."/>
            <person name="Gtari M."/>
            <person name="Wall L."/>
            <person name="Tisa L."/>
            <person name="Woyke T."/>
        </authorList>
    </citation>
    <scope>NUCLEOTIDE SEQUENCE [LARGE SCALE GENOMIC DNA]</scope>
    <source>
        <strain evidence="4">DSM 45817 / CECT 9037 / EuI1c</strain>
    </source>
</reference>
<name>E3JC40_PSEI1</name>
<dbReference type="GO" id="GO:0005737">
    <property type="term" value="C:cytoplasm"/>
    <property type="evidence" value="ECO:0007669"/>
    <property type="project" value="TreeGrafter"/>
</dbReference>
<gene>
    <name evidence="3" type="ordered locus">FraEuI1c_5510</name>
</gene>
<dbReference type="Proteomes" id="UP000002484">
    <property type="component" value="Chromosome"/>
</dbReference>
<dbReference type="STRING" id="298654.FraEuI1c_5510"/>
<keyword evidence="1" id="KW-0456">Lyase</keyword>
<dbReference type="HOGENOM" id="CLU_039329_0_0_11"/>
<proteinExistence type="predicted"/>
<dbReference type="RefSeq" id="WP_013426614.1">
    <property type="nucleotide sequence ID" value="NC_014666.1"/>
</dbReference>
<dbReference type="GO" id="GO:0019748">
    <property type="term" value="P:secondary metabolic process"/>
    <property type="evidence" value="ECO:0007669"/>
    <property type="project" value="TreeGrafter"/>
</dbReference>
<feature type="domain" description="Amidohydrolase-related" evidence="2">
    <location>
        <begin position="89"/>
        <end position="387"/>
    </location>
</feature>
<protein>
    <submittedName>
        <fullName evidence="3">Amidohydrolase 2</fullName>
    </submittedName>
</protein>
<keyword evidence="4" id="KW-1185">Reference proteome</keyword>
<dbReference type="GO" id="GO:0016831">
    <property type="term" value="F:carboxy-lyase activity"/>
    <property type="evidence" value="ECO:0007669"/>
    <property type="project" value="InterPro"/>
</dbReference>
<dbReference type="PANTHER" id="PTHR21240:SF28">
    <property type="entry name" value="ISO-OROTATE DECARBOXYLASE (EUROFUNG)"/>
    <property type="match status" value="1"/>
</dbReference>
<dbReference type="OrthoDB" id="8673349at2"/>
<dbReference type="InterPro" id="IPR006680">
    <property type="entry name" value="Amidohydro-rel"/>
</dbReference>
<dbReference type="Gene3D" id="3.20.20.140">
    <property type="entry name" value="Metal-dependent hydrolases"/>
    <property type="match status" value="1"/>
</dbReference>
<dbReference type="PANTHER" id="PTHR21240">
    <property type="entry name" value="2-AMINO-3-CARBOXYLMUCONATE-6-SEMIALDEHYDE DECARBOXYLASE"/>
    <property type="match status" value="1"/>
</dbReference>
<organism evidence="3 4">
    <name type="scientific">Pseudofrankia inefficax (strain DSM 45817 / CECT 9037 / DDB 130130 / EuI1c)</name>
    <name type="common">Frankia inefficax</name>
    <dbReference type="NCBI Taxonomy" id="298654"/>
    <lineage>
        <taxon>Bacteria</taxon>
        <taxon>Bacillati</taxon>
        <taxon>Actinomycetota</taxon>
        <taxon>Actinomycetes</taxon>
        <taxon>Frankiales</taxon>
        <taxon>Frankiaceae</taxon>
        <taxon>Pseudofrankia</taxon>
    </lineage>
</organism>
<sequence length="387" mass="42757">MSKNGLFIVDADSHWAEPADLFTKRAPAAYKDRVPQPRIVDGEPTWVMDGHPLGRFSPGGVIGRDGTKEEADKALFHWTHDQIHVGAYDPAVRIGVLDELGIDAQIIFPSTIGLGGQDLGLVDDPALTRLTIEIYNDAMAEIQAESGNRLLPLPLMPAWDIDLCVTEARRVAALGARGVNMTSDPQDLGSPDLADPAWDPFWAAVSELRLPVHFHIGASVTGMTFYGKYPWPSHAANTRLAIGGTLLFIGNARVVTNLILSGIFDRYPELQTVSVESGVGWIPFILETLDYEMNENAPRELAAMKKLPSEYFRSNIYATFWFEKNQGKLPALVEAVGADRILFETDFPHPTCLYPHPLETVEEKMATLSPEVRAKILGENARKLYRL</sequence>
<evidence type="ECO:0000259" key="2">
    <source>
        <dbReference type="Pfam" id="PF04909"/>
    </source>
</evidence>
<evidence type="ECO:0000313" key="3">
    <source>
        <dbReference type="EMBL" id="ADP83496.1"/>
    </source>
</evidence>
<accession>E3JC40</accession>
<evidence type="ECO:0000256" key="1">
    <source>
        <dbReference type="ARBA" id="ARBA00023239"/>
    </source>
</evidence>
<dbReference type="EMBL" id="CP002299">
    <property type="protein sequence ID" value="ADP83496.1"/>
    <property type="molecule type" value="Genomic_DNA"/>
</dbReference>
<dbReference type="InterPro" id="IPR032465">
    <property type="entry name" value="ACMSD"/>
</dbReference>
<dbReference type="KEGG" id="fri:FraEuI1c_5510"/>
<dbReference type="GO" id="GO:0016787">
    <property type="term" value="F:hydrolase activity"/>
    <property type="evidence" value="ECO:0007669"/>
    <property type="project" value="UniProtKB-KW"/>
</dbReference>
<evidence type="ECO:0000313" key="4">
    <source>
        <dbReference type="Proteomes" id="UP000002484"/>
    </source>
</evidence>
<keyword evidence="3" id="KW-0378">Hydrolase</keyword>
<dbReference type="SUPFAM" id="SSF51556">
    <property type="entry name" value="Metallo-dependent hydrolases"/>
    <property type="match status" value="1"/>
</dbReference>
<dbReference type="Pfam" id="PF04909">
    <property type="entry name" value="Amidohydro_2"/>
    <property type="match status" value="1"/>
</dbReference>
<dbReference type="InParanoid" id="E3JC40"/>
<dbReference type="AlphaFoldDB" id="E3JC40"/>
<dbReference type="eggNOG" id="COG2159">
    <property type="taxonomic scope" value="Bacteria"/>
</dbReference>